<reference evidence="8 9" key="1">
    <citation type="journal article" date="2014" name="Genome Biol. Evol.">
        <title>The genome of the myxosporean Thelohanellus kitauei shows adaptations to nutrient acquisition within its fish host.</title>
        <authorList>
            <person name="Yang Y."/>
            <person name="Xiong J."/>
            <person name="Zhou Z."/>
            <person name="Huo F."/>
            <person name="Miao W."/>
            <person name="Ran C."/>
            <person name="Liu Y."/>
            <person name="Zhang J."/>
            <person name="Feng J."/>
            <person name="Wang M."/>
            <person name="Wang M."/>
            <person name="Wang L."/>
            <person name="Yao B."/>
        </authorList>
    </citation>
    <scope>NUCLEOTIDE SEQUENCE [LARGE SCALE GENOMIC DNA]</scope>
    <source>
        <strain evidence="8">Wuqing</strain>
    </source>
</reference>
<dbReference type="InterPro" id="IPR045263">
    <property type="entry name" value="GLUT"/>
</dbReference>
<evidence type="ECO:0000256" key="2">
    <source>
        <dbReference type="ARBA" id="ARBA00022448"/>
    </source>
</evidence>
<dbReference type="PANTHER" id="PTHR23503:SF8">
    <property type="entry name" value="FACILITATED GLUCOSE TRANSPORTER PROTEIN 1"/>
    <property type="match status" value="1"/>
</dbReference>
<feature type="transmembrane region" description="Helical" evidence="6">
    <location>
        <begin position="36"/>
        <end position="56"/>
    </location>
</feature>
<accession>A0A0C2IHR7</accession>
<dbReference type="PROSITE" id="PS50850">
    <property type="entry name" value="MFS"/>
    <property type="match status" value="1"/>
</dbReference>
<dbReference type="InterPro" id="IPR005828">
    <property type="entry name" value="MFS_sugar_transport-like"/>
</dbReference>
<comment type="caution">
    <text evidence="8">The sequence shown here is derived from an EMBL/GenBank/DDBJ whole genome shotgun (WGS) entry which is preliminary data.</text>
</comment>
<evidence type="ECO:0000256" key="4">
    <source>
        <dbReference type="ARBA" id="ARBA00022989"/>
    </source>
</evidence>
<dbReference type="GO" id="GO:0016020">
    <property type="term" value="C:membrane"/>
    <property type="evidence" value="ECO:0007669"/>
    <property type="project" value="UniProtKB-SubCell"/>
</dbReference>
<proteinExistence type="predicted"/>
<keyword evidence="8" id="KW-0762">Sugar transport</keyword>
<feature type="transmembrane region" description="Helical" evidence="6">
    <location>
        <begin position="156"/>
        <end position="176"/>
    </location>
</feature>
<protein>
    <submittedName>
        <fullName evidence="8">Solute carrier family 2, facilitated glucose transporter member 3</fullName>
    </submittedName>
</protein>
<organism evidence="8 9">
    <name type="scientific">Thelohanellus kitauei</name>
    <name type="common">Myxosporean</name>
    <dbReference type="NCBI Taxonomy" id="669202"/>
    <lineage>
        <taxon>Eukaryota</taxon>
        <taxon>Metazoa</taxon>
        <taxon>Cnidaria</taxon>
        <taxon>Myxozoa</taxon>
        <taxon>Myxosporea</taxon>
        <taxon>Bivalvulida</taxon>
        <taxon>Platysporina</taxon>
        <taxon>Myxobolidae</taxon>
        <taxon>Thelohanellus</taxon>
    </lineage>
</organism>
<evidence type="ECO:0000256" key="5">
    <source>
        <dbReference type="ARBA" id="ARBA00023136"/>
    </source>
</evidence>
<dbReference type="Gene3D" id="1.20.1250.20">
    <property type="entry name" value="MFS general substrate transporter like domains"/>
    <property type="match status" value="1"/>
</dbReference>
<dbReference type="PANTHER" id="PTHR23503">
    <property type="entry name" value="SOLUTE CARRIER FAMILY 2"/>
    <property type="match status" value="1"/>
</dbReference>
<dbReference type="Pfam" id="PF00083">
    <property type="entry name" value="Sugar_tr"/>
    <property type="match status" value="1"/>
</dbReference>
<dbReference type="GO" id="GO:0015149">
    <property type="term" value="F:hexose transmembrane transporter activity"/>
    <property type="evidence" value="ECO:0007669"/>
    <property type="project" value="TreeGrafter"/>
</dbReference>
<evidence type="ECO:0000256" key="3">
    <source>
        <dbReference type="ARBA" id="ARBA00022692"/>
    </source>
</evidence>
<evidence type="ECO:0000259" key="7">
    <source>
        <dbReference type="PROSITE" id="PS50850"/>
    </source>
</evidence>
<keyword evidence="9" id="KW-1185">Reference proteome</keyword>
<evidence type="ECO:0000256" key="1">
    <source>
        <dbReference type="ARBA" id="ARBA00004141"/>
    </source>
</evidence>
<keyword evidence="5 6" id="KW-0472">Membrane</keyword>
<dbReference type="OrthoDB" id="5972344at2759"/>
<dbReference type="EMBL" id="JWZT01004076">
    <property type="protein sequence ID" value="KII64879.1"/>
    <property type="molecule type" value="Genomic_DNA"/>
</dbReference>
<evidence type="ECO:0000256" key="6">
    <source>
        <dbReference type="SAM" id="Phobius"/>
    </source>
</evidence>
<gene>
    <name evidence="8" type="ORF">RF11_09289</name>
</gene>
<dbReference type="PRINTS" id="PR00171">
    <property type="entry name" value="SUGRTRNSPORT"/>
</dbReference>
<dbReference type="InterPro" id="IPR020846">
    <property type="entry name" value="MFS_dom"/>
</dbReference>
<feature type="transmembrane region" description="Helical" evidence="6">
    <location>
        <begin position="126"/>
        <end position="150"/>
    </location>
</feature>
<name>A0A0C2IHR7_THEKT</name>
<dbReference type="Proteomes" id="UP000031668">
    <property type="component" value="Unassembled WGS sequence"/>
</dbReference>
<dbReference type="AlphaFoldDB" id="A0A0C2IHR7"/>
<feature type="transmembrane region" description="Helical" evidence="6">
    <location>
        <begin position="63"/>
        <end position="81"/>
    </location>
</feature>
<keyword evidence="2" id="KW-0813">Transport</keyword>
<keyword evidence="3 6" id="KW-0812">Transmembrane</keyword>
<comment type="subcellular location">
    <subcellularLocation>
        <location evidence="1">Membrane</location>
        <topology evidence="1">Multi-pass membrane protein</topology>
    </subcellularLocation>
</comment>
<dbReference type="OMA" id="WVANTIV"/>
<dbReference type="InterPro" id="IPR003663">
    <property type="entry name" value="Sugar/inositol_transpt"/>
</dbReference>
<feature type="transmembrane region" description="Helical" evidence="6">
    <location>
        <begin position="93"/>
        <end position="114"/>
    </location>
</feature>
<dbReference type="InterPro" id="IPR036259">
    <property type="entry name" value="MFS_trans_sf"/>
</dbReference>
<keyword evidence="4 6" id="KW-1133">Transmembrane helix</keyword>
<sequence>MGQQLCGINSVGTHNYQIMAFAPSILATLGFDQPDISGFVVTSVGFVSSVIFAPMIHKFRRKLLWMIGFVLMMISFIAFLISQDTNAHSALKVFFLCMFVSVFQLGPGPVVWFISVEMFPVRAVAAAQGVATFFNWVANTIVFLIFPILLDKIGDRVLIVFIVFQILVLIYSTFFVMETLDRTPEDVLDDYQSFNFFSDD</sequence>
<dbReference type="SUPFAM" id="SSF103473">
    <property type="entry name" value="MFS general substrate transporter"/>
    <property type="match status" value="1"/>
</dbReference>
<evidence type="ECO:0000313" key="9">
    <source>
        <dbReference type="Proteomes" id="UP000031668"/>
    </source>
</evidence>
<evidence type="ECO:0000313" key="8">
    <source>
        <dbReference type="EMBL" id="KII64879.1"/>
    </source>
</evidence>
<feature type="domain" description="Major facilitator superfamily (MFS) profile" evidence="7">
    <location>
        <begin position="1"/>
        <end position="180"/>
    </location>
</feature>